<sequence>MVATWCVLASLKHNQLHQPQLALLPRASSGLREDSPVTGLRLSTGVHIGDLLAPAPRQHKRELSMDASAPGSHIIPVLARMVAADLKYTLSAASGPGALPQERRTLELFNVLQALTESITDLRREPWFVQAVENVLRASTEGSATPKLAVMFPVACRQVKFTSQGKELGEARIIVYAHHPLTPDMTAVTSGQTSPTDYESLILYYFERRLENPSEQTLNMFVFSCVRWLRERRISDVHSPVATTVLQRMGAAARVIAQLRAPRDVHGYDGADDGEWIKLVRHQYKDLAAEKARARVLRQLFHAFETAYRRGVLAGHQGLIRDMIHEGLKHTHEDLGNICTDRKCPWVKHKCQGEQALLPTFQNCPLLQKDVRVAPNSVPAKLSMSLIEQKRPVEVVIPPGAVDSVTSGTVRFLPADDLRLPLLHQALSTCKITYDRLDNCLALSPGSTSAKSLEKLLLEYFPGAAERYSEESINMFILTAVRWLDTQRKIEHRASATVTDILGRMVLVAEAVRQRERRSVYGCDEAEDYTWLAALLSYRERLVRTHGSIFRRLLHVFEDSFRRGVLVGPETWIAFYLHGCLESGHEGLSVCEDESCCWIRHECSDGLWKRDCALLHPIDSARGQNAPPAKTGSLSEAKRTTRDSGAS</sequence>
<keyword evidence="3" id="KW-1185">Reference proteome</keyword>
<protein>
    <submittedName>
        <fullName evidence="2">Uncharacterized protein</fullName>
    </submittedName>
</protein>
<reference evidence="2 3" key="1">
    <citation type="journal article" date="2012" name="BMC Genomics">
        <title>Comparative genomics of the white-rot fungi, Phanerochaete carnosa and P. chrysosporium, to elucidate the genetic basis of the distinct wood types they colonize.</title>
        <authorList>
            <person name="Suzuki H."/>
            <person name="MacDonald J."/>
            <person name="Syed K."/>
            <person name="Salamov A."/>
            <person name="Hori C."/>
            <person name="Aerts A."/>
            <person name="Henrissat B."/>
            <person name="Wiebenga A."/>
            <person name="vanKuyk P.A."/>
            <person name="Barry K."/>
            <person name="Lindquist E."/>
            <person name="LaButti K."/>
            <person name="Lapidus A."/>
            <person name="Lucas S."/>
            <person name="Coutinho P."/>
            <person name="Gong Y."/>
            <person name="Samejima M."/>
            <person name="Mahadevan R."/>
            <person name="Abou-Zaid M."/>
            <person name="de Vries R.P."/>
            <person name="Igarashi K."/>
            <person name="Yadav J.S."/>
            <person name="Grigoriev I.V."/>
            <person name="Master E.R."/>
        </authorList>
    </citation>
    <scope>NUCLEOTIDE SEQUENCE [LARGE SCALE GENOMIC DNA]</scope>
    <source>
        <strain evidence="2 3">HHB-10118-sp</strain>
    </source>
</reference>
<organism evidence="2 3">
    <name type="scientific">Phanerochaete carnosa (strain HHB-10118-sp)</name>
    <name type="common">White-rot fungus</name>
    <name type="synonym">Peniophora carnosa</name>
    <dbReference type="NCBI Taxonomy" id="650164"/>
    <lineage>
        <taxon>Eukaryota</taxon>
        <taxon>Fungi</taxon>
        <taxon>Dikarya</taxon>
        <taxon>Basidiomycota</taxon>
        <taxon>Agaricomycotina</taxon>
        <taxon>Agaricomycetes</taxon>
        <taxon>Polyporales</taxon>
        <taxon>Phanerochaetaceae</taxon>
        <taxon>Phanerochaete</taxon>
    </lineage>
</organism>
<dbReference type="HOGENOM" id="CLU_423404_0_0_1"/>
<dbReference type="AlphaFoldDB" id="K5WD16"/>
<dbReference type="GeneID" id="18914708"/>
<evidence type="ECO:0000313" key="3">
    <source>
        <dbReference type="Proteomes" id="UP000008370"/>
    </source>
</evidence>
<accession>K5WD16</accession>
<name>K5WD16_PHACS</name>
<dbReference type="InParanoid" id="K5WD16"/>
<evidence type="ECO:0000256" key="1">
    <source>
        <dbReference type="SAM" id="MobiDB-lite"/>
    </source>
</evidence>
<gene>
    <name evidence="2" type="ORF">PHACADRAFT_24958</name>
</gene>
<dbReference type="OrthoDB" id="10666201at2759"/>
<dbReference type="EMBL" id="JH930468">
    <property type="protein sequence ID" value="EKM61823.1"/>
    <property type="molecule type" value="Genomic_DNA"/>
</dbReference>
<feature type="region of interest" description="Disordered" evidence="1">
    <location>
        <begin position="623"/>
        <end position="647"/>
    </location>
</feature>
<evidence type="ECO:0000313" key="2">
    <source>
        <dbReference type="EMBL" id="EKM61823.1"/>
    </source>
</evidence>
<dbReference type="Proteomes" id="UP000008370">
    <property type="component" value="Unassembled WGS sequence"/>
</dbReference>
<feature type="compositionally biased region" description="Basic and acidic residues" evidence="1">
    <location>
        <begin position="636"/>
        <end position="647"/>
    </location>
</feature>
<dbReference type="RefSeq" id="XP_007389613.1">
    <property type="nucleotide sequence ID" value="XM_007389551.1"/>
</dbReference>
<dbReference type="KEGG" id="pco:PHACADRAFT_24958"/>
<proteinExistence type="predicted"/>